<dbReference type="NCBIfam" id="TIGR00517">
    <property type="entry name" value="acyl_carrier"/>
    <property type="match status" value="1"/>
</dbReference>
<evidence type="ECO:0000313" key="11">
    <source>
        <dbReference type="EMBL" id="ACC80691.1"/>
    </source>
</evidence>
<comment type="function">
    <text evidence="7 9">Carrier of the growing fatty acid chain in fatty acid biosynthesis.</text>
</comment>
<comment type="similarity">
    <text evidence="7">Belongs to the acyl carrier protein (ACP) family.</text>
</comment>
<dbReference type="GO" id="GO:0009245">
    <property type="term" value="P:lipid A biosynthetic process"/>
    <property type="evidence" value="ECO:0007669"/>
    <property type="project" value="TreeGrafter"/>
</dbReference>
<evidence type="ECO:0000256" key="3">
    <source>
        <dbReference type="ARBA" id="ARBA00022553"/>
    </source>
</evidence>
<keyword evidence="12" id="KW-1185">Reference proteome</keyword>
<evidence type="ECO:0000259" key="10">
    <source>
        <dbReference type="PROSITE" id="PS50075"/>
    </source>
</evidence>
<sequence>MTQQDIFNTVQAVVAKELANEQQKITLDANLIQDLGADYLDLIAMFQTLEDTFNTKIPHREAKQLVTVQQIVNYINQKVFI</sequence>
<dbReference type="NCBIfam" id="NF002150">
    <property type="entry name" value="PRK00982.1-4"/>
    <property type="match status" value="1"/>
</dbReference>
<evidence type="ECO:0000256" key="8">
    <source>
        <dbReference type="NCBIfam" id="TIGR00517"/>
    </source>
</evidence>
<evidence type="ECO:0000256" key="7">
    <source>
        <dbReference type="HAMAP-Rule" id="MF_01217"/>
    </source>
</evidence>
<evidence type="ECO:0000313" key="12">
    <source>
        <dbReference type="Proteomes" id="UP000001191"/>
    </source>
</evidence>
<comment type="PTM">
    <text evidence="9">4'-phosphopantetheine is transferred from CoA to a specific serine of apo-ACP by acpS.</text>
</comment>
<dbReference type="InterPro" id="IPR003231">
    <property type="entry name" value="ACP"/>
</dbReference>
<dbReference type="Gene3D" id="1.10.1200.10">
    <property type="entry name" value="ACP-like"/>
    <property type="match status" value="1"/>
</dbReference>
<comment type="PTM">
    <text evidence="7">4'-phosphopantetheine is transferred from CoA to a specific serine of apo-ACP by AcpS. This modification is essential for activity because fatty acids are bound in thioester linkage to the sulfhydryl of the prosthetic group.</text>
</comment>
<dbReference type="NCBIfam" id="NF002148">
    <property type="entry name" value="PRK00982.1-2"/>
    <property type="match status" value="1"/>
</dbReference>
<keyword evidence="2 7" id="KW-0444">Lipid biosynthesis</keyword>
<evidence type="ECO:0000256" key="4">
    <source>
        <dbReference type="ARBA" id="ARBA00022832"/>
    </source>
</evidence>
<keyword evidence="4 7" id="KW-0276">Fatty acid metabolism</keyword>
<reference evidence="12" key="1">
    <citation type="submission" date="2008-04" db="EMBL/GenBank/DDBJ databases">
        <title>Complete sequence of chromosome of Nostoc punctiforme ATCC 29133.</title>
        <authorList>
            <consortium name="US DOE Joint Genome Institute"/>
            <person name="Copeland A."/>
            <person name="Lucas S."/>
            <person name="Lapidus A."/>
            <person name="Glavina del Rio T."/>
            <person name="Dalin E."/>
            <person name="Tice H."/>
            <person name="Pitluck S."/>
            <person name="Chain P."/>
            <person name="Malfatti S."/>
            <person name="Shin M."/>
            <person name="Vergez L."/>
            <person name="Schmutz J."/>
            <person name="Larimer F."/>
            <person name="Land M."/>
            <person name="Hauser L."/>
            <person name="Kyrpides N."/>
            <person name="Kim E."/>
            <person name="Meeks J.C."/>
            <person name="Elhai J."/>
            <person name="Campbell E.L."/>
            <person name="Thiel T."/>
            <person name="Longmire J."/>
            <person name="Potts M."/>
            <person name="Atlas R."/>
        </authorList>
    </citation>
    <scope>NUCLEOTIDE SEQUENCE [LARGE SCALE GENOMIC DNA]</scope>
    <source>
        <strain evidence="12">ATCC 29133 / PCC 73102</strain>
    </source>
</reference>
<keyword evidence="7" id="KW-0963">Cytoplasm</keyword>
<dbReference type="KEGG" id="npu:Npun_R2071"/>
<dbReference type="eggNOG" id="COG0236">
    <property type="taxonomic scope" value="Bacteria"/>
</dbReference>
<feature type="domain" description="Carrier" evidence="10">
    <location>
        <begin position="4"/>
        <end position="79"/>
    </location>
</feature>
<comment type="subcellular location">
    <subcellularLocation>
        <location evidence="7">Cytoplasm</location>
    </subcellularLocation>
</comment>
<evidence type="ECO:0000256" key="5">
    <source>
        <dbReference type="ARBA" id="ARBA00023098"/>
    </source>
</evidence>
<evidence type="ECO:0000256" key="6">
    <source>
        <dbReference type="ARBA" id="ARBA00023160"/>
    </source>
</evidence>
<dbReference type="HOGENOM" id="CLU_108696_5_1_3"/>
<keyword evidence="1 7" id="KW-0596">Phosphopantetheine</keyword>
<keyword evidence="5 7" id="KW-0443">Lipid metabolism</keyword>
<dbReference type="GO" id="GO:0005829">
    <property type="term" value="C:cytosol"/>
    <property type="evidence" value="ECO:0007669"/>
    <property type="project" value="TreeGrafter"/>
</dbReference>
<dbReference type="PANTHER" id="PTHR20863">
    <property type="entry name" value="ACYL CARRIER PROTEIN"/>
    <property type="match status" value="1"/>
</dbReference>
<dbReference type="PhylomeDB" id="B2J531"/>
<dbReference type="STRING" id="63737.Npun_R2071"/>
<dbReference type="HAMAP" id="MF_01217">
    <property type="entry name" value="Acyl_carrier"/>
    <property type="match status" value="1"/>
</dbReference>
<dbReference type="Proteomes" id="UP000001191">
    <property type="component" value="Chromosome"/>
</dbReference>
<dbReference type="PANTHER" id="PTHR20863:SF76">
    <property type="entry name" value="CARRIER DOMAIN-CONTAINING PROTEIN"/>
    <property type="match status" value="1"/>
</dbReference>
<dbReference type="UniPathway" id="UPA00094"/>
<dbReference type="InterPro" id="IPR036736">
    <property type="entry name" value="ACP-like_sf"/>
</dbReference>
<dbReference type="RefSeq" id="WP_012408696.1">
    <property type="nucleotide sequence ID" value="NC_010628.1"/>
</dbReference>
<proteinExistence type="inferred from homology"/>
<dbReference type="AlphaFoldDB" id="B2J531"/>
<dbReference type="EnsemblBacteria" id="ACC80691">
    <property type="protein sequence ID" value="ACC80691"/>
    <property type="gene ID" value="Npun_R2071"/>
</dbReference>
<dbReference type="GO" id="GO:0000035">
    <property type="term" value="F:acyl binding"/>
    <property type="evidence" value="ECO:0007669"/>
    <property type="project" value="TreeGrafter"/>
</dbReference>
<keyword evidence="6 7" id="KW-0275">Fatty acid biosynthesis</keyword>
<keyword evidence="3 7" id="KW-0597">Phosphoprotein</keyword>
<gene>
    <name evidence="7" type="primary">acpP</name>
    <name evidence="11" type="ordered locus">Npun_R2071</name>
</gene>
<accession>B2J531</accession>
<protein>
    <recommendedName>
        <fullName evidence="7 8">Acyl carrier protein</fullName>
        <shortName evidence="7">ACP</shortName>
    </recommendedName>
</protein>
<evidence type="ECO:0000256" key="1">
    <source>
        <dbReference type="ARBA" id="ARBA00022450"/>
    </source>
</evidence>
<comment type="caution">
    <text evidence="7">Lacks conserved residue(s) required for the propagation of feature annotation.</text>
</comment>
<dbReference type="InterPro" id="IPR009081">
    <property type="entry name" value="PP-bd_ACP"/>
</dbReference>
<dbReference type="OrthoDB" id="9758243at2"/>
<dbReference type="Pfam" id="PF00550">
    <property type="entry name" value="PP-binding"/>
    <property type="match status" value="1"/>
</dbReference>
<dbReference type="SUPFAM" id="SSF47336">
    <property type="entry name" value="ACP-like"/>
    <property type="match status" value="1"/>
</dbReference>
<reference evidence="11 12" key="2">
    <citation type="journal article" date="2013" name="Plant Physiol.">
        <title>A Nostoc punctiforme Sugar Transporter Necessary to Establish a Cyanobacterium-Plant Symbiosis.</title>
        <authorList>
            <person name="Ekman M."/>
            <person name="Picossi S."/>
            <person name="Campbell E.L."/>
            <person name="Meeks J.C."/>
            <person name="Flores E."/>
        </authorList>
    </citation>
    <scope>NUCLEOTIDE SEQUENCE [LARGE SCALE GENOMIC DNA]</scope>
    <source>
        <strain evidence="12">ATCC 29133 / PCC 73102</strain>
    </source>
</reference>
<evidence type="ECO:0000256" key="9">
    <source>
        <dbReference type="RuleBase" id="RU003545"/>
    </source>
</evidence>
<dbReference type="EMBL" id="CP001037">
    <property type="protein sequence ID" value="ACC80691.1"/>
    <property type="molecule type" value="Genomic_DNA"/>
</dbReference>
<evidence type="ECO:0000256" key="2">
    <source>
        <dbReference type="ARBA" id="ARBA00022516"/>
    </source>
</evidence>
<organism evidence="11 12">
    <name type="scientific">Nostoc punctiforme (strain ATCC 29133 / PCC 73102)</name>
    <dbReference type="NCBI Taxonomy" id="63737"/>
    <lineage>
        <taxon>Bacteria</taxon>
        <taxon>Bacillati</taxon>
        <taxon>Cyanobacteriota</taxon>
        <taxon>Cyanophyceae</taxon>
        <taxon>Nostocales</taxon>
        <taxon>Nostocaceae</taxon>
        <taxon>Nostoc</taxon>
    </lineage>
</organism>
<name>B2J531_NOSP7</name>
<dbReference type="PROSITE" id="PS50075">
    <property type="entry name" value="CARRIER"/>
    <property type="match status" value="1"/>
</dbReference>
<dbReference type="GO" id="GO:0000036">
    <property type="term" value="F:acyl carrier activity"/>
    <property type="evidence" value="ECO:0007669"/>
    <property type="project" value="UniProtKB-UniRule"/>
</dbReference>
<dbReference type="GO" id="GO:0016020">
    <property type="term" value="C:membrane"/>
    <property type="evidence" value="ECO:0007669"/>
    <property type="project" value="GOC"/>
</dbReference>
<comment type="pathway">
    <text evidence="7 9">Lipid metabolism; fatty acid biosynthesis.</text>
</comment>